<feature type="compositionally biased region" description="Basic and acidic residues" evidence="1">
    <location>
        <begin position="217"/>
        <end position="229"/>
    </location>
</feature>
<dbReference type="AlphaFoldDB" id="A0AA35REL7"/>
<feature type="compositionally biased region" description="Pro residues" evidence="1">
    <location>
        <begin position="735"/>
        <end position="747"/>
    </location>
</feature>
<accession>A0AA35REL7</accession>
<feature type="non-terminal residue" evidence="2">
    <location>
        <position position="1"/>
    </location>
</feature>
<protein>
    <submittedName>
        <fullName evidence="2">Uncharacterized protein</fullName>
    </submittedName>
</protein>
<feature type="region of interest" description="Disordered" evidence="1">
    <location>
        <begin position="80"/>
        <end position="108"/>
    </location>
</feature>
<feature type="compositionally biased region" description="Basic residues" evidence="1">
    <location>
        <begin position="157"/>
        <end position="166"/>
    </location>
</feature>
<proteinExistence type="predicted"/>
<dbReference type="GO" id="GO:0003677">
    <property type="term" value="F:DNA binding"/>
    <property type="evidence" value="ECO:0007669"/>
    <property type="project" value="InterPro"/>
</dbReference>
<feature type="region of interest" description="Disordered" evidence="1">
    <location>
        <begin position="341"/>
        <end position="423"/>
    </location>
</feature>
<feature type="compositionally biased region" description="Basic and acidic residues" evidence="1">
    <location>
        <begin position="266"/>
        <end position="275"/>
    </location>
</feature>
<gene>
    <name evidence="2" type="ORF">GBAR_LOCUS6672</name>
</gene>
<reference evidence="2" key="1">
    <citation type="submission" date="2023-03" db="EMBL/GenBank/DDBJ databases">
        <authorList>
            <person name="Steffen K."/>
            <person name="Cardenas P."/>
        </authorList>
    </citation>
    <scope>NUCLEOTIDE SEQUENCE</scope>
</reference>
<feature type="compositionally biased region" description="Polar residues" evidence="1">
    <location>
        <begin position="676"/>
        <end position="686"/>
    </location>
</feature>
<feature type="compositionally biased region" description="Low complexity" evidence="1">
    <location>
        <begin position="688"/>
        <end position="709"/>
    </location>
</feature>
<dbReference type="EMBL" id="CASHTH010001006">
    <property type="protein sequence ID" value="CAI8010055.1"/>
    <property type="molecule type" value="Genomic_DNA"/>
</dbReference>
<feature type="region of interest" description="Disordered" evidence="1">
    <location>
        <begin position="143"/>
        <end position="302"/>
    </location>
</feature>
<name>A0AA35REL7_GEOBA</name>
<feature type="region of interest" description="Disordered" evidence="1">
    <location>
        <begin position="555"/>
        <end position="711"/>
    </location>
</feature>
<dbReference type="Proteomes" id="UP001174909">
    <property type="component" value="Unassembled WGS sequence"/>
</dbReference>
<feature type="compositionally biased region" description="Basic and acidic residues" evidence="1">
    <location>
        <begin position="182"/>
        <end position="194"/>
    </location>
</feature>
<evidence type="ECO:0000313" key="2">
    <source>
        <dbReference type="EMBL" id="CAI8010055.1"/>
    </source>
</evidence>
<evidence type="ECO:0000256" key="1">
    <source>
        <dbReference type="SAM" id="MobiDB-lite"/>
    </source>
</evidence>
<dbReference type="PRINTS" id="PR00929">
    <property type="entry name" value="ATHOOK"/>
</dbReference>
<dbReference type="InterPro" id="IPR017956">
    <property type="entry name" value="AT_hook_DNA-bd_motif"/>
</dbReference>
<feature type="compositionally biased region" description="Basic residues" evidence="1">
    <location>
        <begin position="362"/>
        <end position="374"/>
    </location>
</feature>
<feature type="compositionally biased region" description="Basic and acidic residues" evidence="1">
    <location>
        <begin position="349"/>
        <end position="361"/>
    </location>
</feature>
<dbReference type="SMART" id="SM00384">
    <property type="entry name" value="AT_hook"/>
    <property type="match status" value="3"/>
</dbReference>
<feature type="compositionally biased region" description="Basic residues" evidence="1">
    <location>
        <begin position="653"/>
        <end position="662"/>
    </location>
</feature>
<feature type="compositionally biased region" description="Polar residues" evidence="1">
    <location>
        <begin position="80"/>
        <end position="99"/>
    </location>
</feature>
<keyword evidence="3" id="KW-1185">Reference proteome</keyword>
<evidence type="ECO:0000313" key="3">
    <source>
        <dbReference type="Proteomes" id="UP001174909"/>
    </source>
</evidence>
<feature type="region of interest" description="Disordered" evidence="1">
    <location>
        <begin position="729"/>
        <end position="749"/>
    </location>
</feature>
<comment type="caution">
    <text evidence="2">The sequence shown here is derived from an EMBL/GenBank/DDBJ whole genome shotgun (WGS) entry which is preliminary data.</text>
</comment>
<organism evidence="2 3">
    <name type="scientific">Geodia barretti</name>
    <name type="common">Barrett's horny sponge</name>
    <dbReference type="NCBI Taxonomy" id="519541"/>
    <lineage>
        <taxon>Eukaryota</taxon>
        <taxon>Metazoa</taxon>
        <taxon>Porifera</taxon>
        <taxon>Demospongiae</taxon>
        <taxon>Heteroscleromorpha</taxon>
        <taxon>Tetractinellida</taxon>
        <taxon>Astrophorina</taxon>
        <taxon>Geodiidae</taxon>
        <taxon>Geodia</taxon>
    </lineage>
</organism>
<sequence>MKSHLRSAWRVDGQKLLVTQAAGETIPSFSHCNEMAVAKPTESRLACSTRPLSISLQKLNPDMFPQLHTRCRNLTKLTRGASSLQTQSAATDSGLSTPAVQRKRTRSAPKRLVLDSAAVKAEMLQPRARLKHEHCSTRRALEVGGNEVDTAKSLDKQRRKLRPSHARKLDKQRRNLRPSHARKLDKPESDRDVAELDQQCIGPNNTVKPDEQDGPENETRPGDAVKPDEQGNGSGRGDRECSEAPTAEQPHPTAESLPPGQVGGEKTSRKTERMRVVVRCRSPPNTRQSTVAGRVRRQSRKCGPAAAHIAAVRRVRIKNSSSAVVKGRKRKRVMSVSFLSGSDVGSEAEGARTREAGEGRRKVGRPPLKKKRRLSSSAEETSGEGPTEASGHMVQETVPESLTVSAPSHPRRGGARGEEGWTCTSDEDDLAVSKRLEELQRERGGDVFVSEIGERVEVLPLTCSAPNQIVYIYQTNVEGDVSTGGVMEGSGGEGGGGGSGCINVANLEINPSSIITDYECATQPEVDSKTELFESESNRVSVCIEKHLQTGGCRLQFGAGRPRHQTTTQPRRSRAAVLPSTSDSSPDEKTMQRLPRSRKVRETGEQKPKRQRGRPRKSSSDRGGARERRRKSGSECNAPRGRGVKLVSEPKRPRGRPRKKGGGKPSSLPVRRDSGSPPQGSPQNGEDSGYPCSISSSSSQGPKSLKSPPDVSPSFNFPAYFTSTSTVADKNEAPHLPPPSSSRPPPVLEQQCRGSINTAELGLFSPDVVDDAHIANFPMPPDPEWVWSAMGVVRVDPTGAESDGLLGHHHYGGGGLDSASETTTQSLFDPSKMVIAKVESLSDDSRFNDYLNEILGSEEVMECLNSISVEPFPVVPMEPKQIGLAPTKEVSSGSQVTVLAASGGADDKGVESAVVTVTTSSTAVIESSQPTAVPPVSAGVCTSGSIQSSSETVAAYVAAETSVIPFSVGDCFTAPEVNVVTAAAEAVAPLASLAQEILPTRPKLITNVPSTLASLRCGDLAP</sequence>